<dbReference type="PRINTS" id="PR00793">
    <property type="entry name" value="PROAMNOPTASE"/>
</dbReference>
<dbReference type="HOGENOM" id="CLU_024518_2_1_1"/>
<dbReference type="KEGG" id="glz:GLAREA_00795"/>
<evidence type="ECO:0000313" key="4">
    <source>
        <dbReference type="EMBL" id="EPE29635.1"/>
    </source>
</evidence>
<dbReference type="GO" id="GO:0006508">
    <property type="term" value="P:proteolysis"/>
    <property type="evidence" value="ECO:0007669"/>
    <property type="project" value="InterPro"/>
</dbReference>
<dbReference type="Gene3D" id="3.40.50.1820">
    <property type="entry name" value="alpha/beta hydrolase"/>
    <property type="match status" value="1"/>
</dbReference>
<dbReference type="EMBL" id="KE145367">
    <property type="protein sequence ID" value="EPE29635.1"/>
    <property type="molecule type" value="Genomic_DNA"/>
</dbReference>
<proteinExistence type="inferred from homology"/>
<dbReference type="OrthoDB" id="1898734at2759"/>
<reference evidence="4 5" key="1">
    <citation type="journal article" date="2013" name="BMC Genomics">
        <title>Genomics-driven discovery of the pneumocandin biosynthetic gene cluster in the fungus Glarea lozoyensis.</title>
        <authorList>
            <person name="Chen L."/>
            <person name="Yue Q."/>
            <person name="Zhang X."/>
            <person name="Xiang M."/>
            <person name="Wang C."/>
            <person name="Li S."/>
            <person name="Che Y."/>
            <person name="Ortiz-Lopez F.J."/>
            <person name="Bills G.F."/>
            <person name="Liu X."/>
            <person name="An Z."/>
        </authorList>
    </citation>
    <scope>NUCLEOTIDE SEQUENCE [LARGE SCALE GENOMIC DNA]</scope>
    <source>
        <strain evidence="5">ATCC 20868 / MF5171</strain>
    </source>
</reference>
<evidence type="ECO:0000313" key="5">
    <source>
        <dbReference type="Proteomes" id="UP000016922"/>
    </source>
</evidence>
<keyword evidence="5" id="KW-1185">Reference proteome</keyword>
<dbReference type="Pfam" id="PF00561">
    <property type="entry name" value="Abhydrolase_1"/>
    <property type="match status" value="1"/>
</dbReference>
<organism evidence="4 5">
    <name type="scientific">Glarea lozoyensis (strain ATCC 20868 / MF5171)</name>
    <dbReference type="NCBI Taxonomy" id="1116229"/>
    <lineage>
        <taxon>Eukaryota</taxon>
        <taxon>Fungi</taxon>
        <taxon>Dikarya</taxon>
        <taxon>Ascomycota</taxon>
        <taxon>Pezizomycotina</taxon>
        <taxon>Leotiomycetes</taxon>
        <taxon>Helotiales</taxon>
        <taxon>Helotiaceae</taxon>
        <taxon>Glarea</taxon>
    </lineage>
</organism>
<dbReference type="SUPFAM" id="SSF53474">
    <property type="entry name" value="alpha/beta-Hydrolases"/>
    <property type="match status" value="1"/>
</dbReference>
<accession>S3CVE6</accession>
<dbReference type="RefSeq" id="XP_008083744.1">
    <property type="nucleotide sequence ID" value="XM_008085553.1"/>
</dbReference>
<evidence type="ECO:0000256" key="2">
    <source>
        <dbReference type="ARBA" id="ARBA00022801"/>
    </source>
</evidence>
<protein>
    <submittedName>
        <fullName evidence="4">Alpha/beta-Hydrolase</fullName>
    </submittedName>
</protein>
<name>S3CVE6_GLAL2</name>
<dbReference type="InterPro" id="IPR000073">
    <property type="entry name" value="AB_hydrolase_1"/>
</dbReference>
<dbReference type="eggNOG" id="ENOG502QSNW">
    <property type="taxonomic scope" value="Eukaryota"/>
</dbReference>
<dbReference type="PANTHER" id="PTHR43248:SF2">
    <property type="entry name" value="PROLYL AMINOPEPTIDASE"/>
    <property type="match status" value="1"/>
</dbReference>
<dbReference type="GO" id="GO:0008233">
    <property type="term" value="F:peptidase activity"/>
    <property type="evidence" value="ECO:0007669"/>
    <property type="project" value="InterPro"/>
</dbReference>
<dbReference type="InterPro" id="IPR051601">
    <property type="entry name" value="Serine_prot/Carboxylest_S33"/>
</dbReference>
<feature type="domain" description="AB hydrolase-1" evidence="3">
    <location>
        <begin position="67"/>
        <end position="214"/>
    </location>
</feature>
<dbReference type="InterPro" id="IPR029058">
    <property type="entry name" value="AB_hydrolase_fold"/>
</dbReference>
<keyword evidence="2 4" id="KW-0378">Hydrolase</keyword>
<sequence>MTPPLSRTSAHATPGKLRVSELLFEVPKDYTNPERGTIQLFARSVGRHEKPAAVPTEEDRRKRAQKPWFVYLQGGPGFGCAAPQNAPITNFILDKGYQLLYLDQRGTGLSSPITAATLALQGDAHRQADYLKLFRADSIVKDCEAIRKTLTLEYPAELKKWSIFGQSFGGFCVLTYLSFHPQGLREAFTSGGLAPIGRTPDQVYKATYQKVIERNKAYYLKYPEDVEAVQSLCFHIKSKSGVPLPSGGVLTVRGLLTLGRNFGVHGGLDFVHDLILRAKIDLAQFQFISRPTLAAIERALTFDDNVIYAILHEAIYCQGVSSNWSADRVGRSFREFQWLTGSPQSASAVRDGPLFFSGEMIYPFLFDVFPELQKIGPAADIVAKFGDWPDLYDEWQLARNQVTLYAATYIDDMYVDYGLAQETVKLVQNCRQVITNTMYHDAIRSKTDDVLEALFALRDDSID</sequence>
<dbReference type="Proteomes" id="UP000016922">
    <property type="component" value="Unassembled WGS sequence"/>
</dbReference>
<dbReference type="PANTHER" id="PTHR43248">
    <property type="entry name" value="2-SUCCINYL-6-HYDROXY-2,4-CYCLOHEXADIENE-1-CARBOXYLATE SYNTHASE"/>
    <property type="match status" value="1"/>
</dbReference>
<dbReference type="AlphaFoldDB" id="S3CVE6"/>
<dbReference type="GeneID" id="19459853"/>
<comment type="similarity">
    <text evidence="1">Belongs to the peptidase S33 family.</text>
</comment>
<evidence type="ECO:0000256" key="1">
    <source>
        <dbReference type="ARBA" id="ARBA00010088"/>
    </source>
</evidence>
<evidence type="ECO:0000259" key="3">
    <source>
        <dbReference type="Pfam" id="PF00561"/>
    </source>
</evidence>
<dbReference type="InterPro" id="IPR002410">
    <property type="entry name" value="Peptidase_S33"/>
</dbReference>
<gene>
    <name evidence="4" type="ORF">GLAREA_00795</name>
</gene>
<dbReference type="OMA" id="TNEYEHN"/>